<organism evidence="2 3">
    <name type="scientific">Nitratireductor arenosus</name>
    <dbReference type="NCBI Taxonomy" id="2682096"/>
    <lineage>
        <taxon>Bacteria</taxon>
        <taxon>Pseudomonadati</taxon>
        <taxon>Pseudomonadota</taxon>
        <taxon>Alphaproteobacteria</taxon>
        <taxon>Hyphomicrobiales</taxon>
        <taxon>Phyllobacteriaceae</taxon>
        <taxon>Nitratireductor</taxon>
    </lineage>
</organism>
<evidence type="ECO:0000256" key="1">
    <source>
        <dbReference type="SAM" id="MobiDB-lite"/>
    </source>
</evidence>
<dbReference type="EMBL" id="WPHG01000004">
    <property type="protein sequence ID" value="MVA99120.1"/>
    <property type="molecule type" value="Genomic_DNA"/>
</dbReference>
<evidence type="ECO:0000313" key="2">
    <source>
        <dbReference type="EMBL" id="MVA99120.1"/>
    </source>
</evidence>
<name>A0A844QME1_9HYPH</name>
<feature type="region of interest" description="Disordered" evidence="1">
    <location>
        <begin position="53"/>
        <end position="83"/>
    </location>
</feature>
<evidence type="ECO:0000313" key="3">
    <source>
        <dbReference type="Proteomes" id="UP000463224"/>
    </source>
</evidence>
<feature type="compositionally biased region" description="Basic and acidic residues" evidence="1">
    <location>
        <begin position="53"/>
        <end position="65"/>
    </location>
</feature>
<dbReference type="AlphaFoldDB" id="A0A844QME1"/>
<comment type="caution">
    <text evidence="2">The sequence shown here is derived from an EMBL/GenBank/DDBJ whole genome shotgun (WGS) entry which is preliminary data.</text>
</comment>
<proteinExistence type="predicted"/>
<accession>A0A844QME1</accession>
<sequence length="83" mass="9594">MGARTRYDRRQRLVYLQEHLRELRQMAQGDGLPLIGYFVEMAYIEACDTVRRERPFDTSDNENKAQETVLATDKGDSSLARAV</sequence>
<protein>
    <submittedName>
        <fullName evidence="2">Uncharacterized protein</fullName>
    </submittedName>
</protein>
<keyword evidence="3" id="KW-1185">Reference proteome</keyword>
<reference evidence="2 3" key="1">
    <citation type="submission" date="2019-12" db="EMBL/GenBank/DDBJ databases">
        <title>Nitratireductor arenosus sp. nov., Isolated from sea sand, Jeju island, South Korea.</title>
        <authorList>
            <person name="Kim W."/>
        </authorList>
    </citation>
    <scope>NUCLEOTIDE SEQUENCE [LARGE SCALE GENOMIC DNA]</scope>
    <source>
        <strain evidence="2 3">CAU 1489</strain>
    </source>
</reference>
<dbReference type="Proteomes" id="UP000463224">
    <property type="component" value="Unassembled WGS sequence"/>
</dbReference>
<gene>
    <name evidence="2" type="ORF">GN330_17870</name>
</gene>
<dbReference type="RefSeq" id="WP_156714077.1">
    <property type="nucleotide sequence ID" value="NZ_WPHG01000004.1"/>
</dbReference>